<dbReference type="InterPro" id="IPR011008">
    <property type="entry name" value="Dimeric_a/b-barrel"/>
</dbReference>
<feature type="domain" description="HTH asnC-type" evidence="4">
    <location>
        <begin position="6"/>
        <end position="67"/>
    </location>
</feature>
<dbReference type="Proteomes" id="UP000032633">
    <property type="component" value="Chromosome"/>
</dbReference>
<evidence type="ECO:0000259" key="4">
    <source>
        <dbReference type="PROSITE" id="PS50956"/>
    </source>
</evidence>
<dbReference type="PANTHER" id="PTHR30154">
    <property type="entry name" value="LEUCINE-RESPONSIVE REGULATORY PROTEIN"/>
    <property type="match status" value="1"/>
</dbReference>
<dbReference type="AlphaFoldDB" id="A0A0D5NKP8"/>
<organism evidence="5 6">
    <name type="scientific">Paenibacillus beijingensis</name>
    <dbReference type="NCBI Taxonomy" id="1126833"/>
    <lineage>
        <taxon>Bacteria</taxon>
        <taxon>Bacillati</taxon>
        <taxon>Bacillota</taxon>
        <taxon>Bacilli</taxon>
        <taxon>Bacillales</taxon>
        <taxon>Paenibacillaceae</taxon>
        <taxon>Paenibacillus</taxon>
    </lineage>
</organism>
<dbReference type="Pfam" id="PF13404">
    <property type="entry name" value="HTH_AsnC-type"/>
    <property type="match status" value="1"/>
</dbReference>
<dbReference type="Gene3D" id="1.10.10.10">
    <property type="entry name" value="Winged helix-like DNA-binding domain superfamily/Winged helix DNA-binding domain"/>
    <property type="match status" value="1"/>
</dbReference>
<dbReference type="InterPro" id="IPR019887">
    <property type="entry name" value="Tscrpt_reg_AsnC/Lrp_C"/>
</dbReference>
<name>A0A0D5NKP8_9BACL</name>
<dbReference type="OrthoDB" id="529868at2"/>
<dbReference type="PANTHER" id="PTHR30154:SF34">
    <property type="entry name" value="TRANSCRIPTIONAL REGULATOR AZLB"/>
    <property type="match status" value="1"/>
</dbReference>
<dbReference type="RefSeq" id="WP_045671254.1">
    <property type="nucleotide sequence ID" value="NZ_CP011058.1"/>
</dbReference>
<dbReference type="Pfam" id="PF01037">
    <property type="entry name" value="AsnC_trans_reg"/>
    <property type="match status" value="1"/>
</dbReference>
<dbReference type="Gene3D" id="3.30.70.920">
    <property type="match status" value="1"/>
</dbReference>
<dbReference type="PATRIC" id="fig|1126833.4.peg.3564"/>
<keyword evidence="6" id="KW-1185">Reference proteome</keyword>
<evidence type="ECO:0000256" key="1">
    <source>
        <dbReference type="ARBA" id="ARBA00023015"/>
    </source>
</evidence>
<dbReference type="GO" id="GO:0005829">
    <property type="term" value="C:cytosol"/>
    <property type="evidence" value="ECO:0007669"/>
    <property type="project" value="TreeGrafter"/>
</dbReference>
<keyword evidence="2" id="KW-0238">DNA-binding</keyword>
<proteinExistence type="predicted"/>
<dbReference type="HOGENOM" id="CLU_091233_5_4_9"/>
<gene>
    <name evidence="5" type="ORF">VN24_16280</name>
</gene>
<dbReference type="KEGG" id="pbj:VN24_16280"/>
<dbReference type="GO" id="GO:0043200">
    <property type="term" value="P:response to amino acid"/>
    <property type="evidence" value="ECO:0007669"/>
    <property type="project" value="TreeGrafter"/>
</dbReference>
<dbReference type="PROSITE" id="PS50956">
    <property type="entry name" value="HTH_ASNC_2"/>
    <property type="match status" value="1"/>
</dbReference>
<evidence type="ECO:0000313" key="5">
    <source>
        <dbReference type="EMBL" id="AJY75826.1"/>
    </source>
</evidence>
<dbReference type="SMART" id="SM00344">
    <property type="entry name" value="HTH_ASNC"/>
    <property type="match status" value="1"/>
</dbReference>
<reference evidence="6" key="2">
    <citation type="submission" date="2015-03" db="EMBL/GenBank/DDBJ databases">
        <title>Genome sequence of Paenibacillus beijingensis strain DSM 24997T.</title>
        <authorList>
            <person name="Kwak Y."/>
            <person name="Shin J.-H."/>
        </authorList>
    </citation>
    <scope>NUCLEOTIDE SEQUENCE [LARGE SCALE GENOMIC DNA]</scope>
    <source>
        <strain evidence="6">DSM 24997</strain>
    </source>
</reference>
<dbReference type="SUPFAM" id="SSF54909">
    <property type="entry name" value="Dimeric alpha+beta barrel"/>
    <property type="match status" value="1"/>
</dbReference>
<keyword evidence="3" id="KW-0804">Transcription</keyword>
<protein>
    <submittedName>
        <fullName evidence="5">AsnC family transcriptional regulator</fullName>
    </submittedName>
</protein>
<sequence length="152" mass="17378">MKLPQLDDIDQQIVQLLLNNGRMPYAKIGESLNLSRVAIQKRVEALLDNGILEHFTVRVNVAKLGKTVSAFFEVQVEPRYVDQVGMRLSEEMDVINIYQMTGSSTLHMHVLLRNENELEKFLYEKLYPLEGVVNVQTQLMIKQFKTGSGLTI</sequence>
<dbReference type="EMBL" id="CP011058">
    <property type="protein sequence ID" value="AJY75826.1"/>
    <property type="molecule type" value="Genomic_DNA"/>
</dbReference>
<accession>A0A0D5NKP8</accession>
<evidence type="ECO:0000313" key="6">
    <source>
        <dbReference type="Proteomes" id="UP000032633"/>
    </source>
</evidence>
<dbReference type="InterPro" id="IPR036388">
    <property type="entry name" value="WH-like_DNA-bd_sf"/>
</dbReference>
<dbReference type="InterPro" id="IPR036390">
    <property type="entry name" value="WH_DNA-bd_sf"/>
</dbReference>
<keyword evidence="1" id="KW-0805">Transcription regulation</keyword>
<dbReference type="GO" id="GO:0043565">
    <property type="term" value="F:sequence-specific DNA binding"/>
    <property type="evidence" value="ECO:0007669"/>
    <property type="project" value="InterPro"/>
</dbReference>
<dbReference type="InterPro" id="IPR000485">
    <property type="entry name" value="AsnC-type_HTH_dom"/>
</dbReference>
<dbReference type="SUPFAM" id="SSF46785">
    <property type="entry name" value="Winged helix' DNA-binding domain"/>
    <property type="match status" value="1"/>
</dbReference>
<evidence type="ECO:0000256" key="2">
    <source>
        <dbReference type="ARBA" id="ARBA00023125"/>
    </source>
</evidence>
<dbReference type="InterPro" id="IPR019888">
    <property type="entry name" value="Tscrpt_reg_AsnC-like"/>
</dbReference>
<evidence type="ECO:0000256" key="3">
    <source>
        <dbReference type="ARBA" id="ARBA00023163"/>
    </source>
</evidence>
<reference evidence="5 6" key="1">
    <citation type="journal article" date="2015" name="J. Biotechnol.">
        <title>Complete genome sequence of Paenibacillus beijingensis 7188(T) (=DSM 24997(T)), a novel rhizobacterium from jujube garden soil.</title>
        <authorList>
            <person name="Kwak Y."/>
            <person name="Shin J.H."/>
        </authorList>
    </citation>
    <scope>NUCLEOTIDE SEQUENCE [LARGE SCALE GENOMIC DNA]</scope>
    <source>
        <strain evidence="5 6">DSM 24997</strain>
    </source>
</reference>
<dbReference type="PRINTS" id="PR00033">
    <property type="entry name" value="HTHASNC"/>
</dbReference>